<evidence type="ECO:0000313" key="2">
    <source>
        <dbReference type="EMBL" id="RBL91098.1"/>
    </source>
</evidence>
<feature type="transmembrane region" description="Helical" evidence="1">
    <location>
        <begin position="49"/>
        <end position="71"/>
    </location>
</feature>
<feature type="transmembrane region" description="Helical" evidence="1">
    <location>
        <begin position="83"/>
        <end position="101"/>
    </location>
</feature>
<dbReference type="OrthoDB" id="671232at2"/>
<dbReference type="EMBL" id="QFFJ01000001">
    <property type="protein sequence ID" value="RBL91098.1"/>
    <property type="molecule type" value="Genomic_DNA"/>
</dbReference>
<feature type="transmembrane region" description="Helical" evidence="1">
    <location>
        <begin position="135"/>
        <end position="155"/>
    </location>
</feature>
<comment type="caution">
    <text evidence="2">The sequence shown here is derived from an EMBL/GenBank/DDBJ whole genome shotgun (WGS) entry which is preliminary data.</text>
</comment>
<sequence>MNMYLLSLLVHITGLAMMAGLVLAGFLANRRFWQVYQQDRVKAAAIIDLTSRFPMMMGIGFLLLLLSGISLMAQVHGVYGEQLWFRVKMLLLLLLVLNGFVGRRLGMKMRPHLLASASGQEIHTDLAPMKGKVTLFYVVQLLLLLLVFICGVFKFS</sequence>
<gene>
    <name evidence="2" type="ORF">DF182_00310</name>
</gene>
<proteinExistence type="predicted"/>
<evidence type="ECO:0000313" key="3">
    <source>
        <dbReference type="Proteomes" id="UP000253410"/>
    </source>
</evidence>
<keyword evidence="1" id="KW-0472">Membrane</keyword>
<evidence type="ECO:0008006" key="4">
    <source>
        <dbReference type="Google" id="ProtNLM"/>
    </source>
</evidence>
<accession>A0A365XYF8</accession>
<dbReference type="Proteomes" id="UP000253410">
    <property type="component" value="Unassembled WGS sequence"/>
</dbReference>
<name>A0A365XYF8_9BACT</name>
<evidence type="ECO:0000256" key="1">
    <source>
        <dbReference type="SAM" id="Phobius"/>
    </source>
</evidence>
<feature type="transmembrane region" description="Helical" evidence="1">
    <location>
        <begin position="6"/>
        <end position="28"/>
    </location>
</feature>
<reference evidence="2 3" key="1">
    <citation type="submission" date="2018-05" db="EMBL/GenBank/DDBJ databases">
        <title>Chitinophaga sp. K3CV102501T nov., isolated from isolated from a monsoon evergreen broad-leaved forest soil.</title>
        <authorList>
            <person name="Lv Y."/>
        </authorList>
    </citation>
    <scope>NUCLEOTIDE SEQUENCE [LARGE SCALE GENOMIC DNA]</scope>
    <source>
        <strain evidence="2 3">GDMCC 1.1325</strain>
    </source>
</reference>
<dbReference type="AlphaFoldDB" id="A0A365XYF8"/>
<keyword evidence="1" id="KW-1133">Transmembrane helix</keyword>
<protein>
    <recommendedName>
        <fullName evidence="4">DUF2214 domain-containing protein</fullName>
    </recommendedName>
</protein>
<organism evidence="2 3">
    <name type="scientific">Chitinophaga flava</name>
    <dbReference type="NCBI Taxonomy" id="2259036"/>
    <lineage>
        <taxon>Bacteria</taxon>
        <taxon>Pseudomonadati</taxon>
        <taxon>Bacteroidota</taxon>
        <taxon>Chitinophagia</taxon>
        <taxon>Chitinophagales</taxon>
        <taxon>Chitinophagaceae</taxon>
        <taxon>Chitinophaga</taxon>
    </lineage>
</organism>
<dbReference type="RefSeq" id="WP_113613698.1">
    <property type="nucleotide sequence ID" value="NZ_QFFJ01000001.1"/>
</dbReference>
<keyword evidence="1" id="KW-0812">Transmembrane</keyword>
<keyword evidence="3" id="KW-1185">Reference proteome</keyword>